<keyword evidence="3" id="KW-1185">Reference proteome</keyword>
<accession>A0AAE0L292</accession>
<evidence type="ECO:0000313" key="2">
    <source>
        <dbReference type="EMBL" id="KAK3269446.1"/>
    </source>
</evidence>
<proteinExistence type="predicted"/>
<feature type="compositionally biased region" description="Acidic residues" evidence="1">
    <location>
        <begin position="158"/>
        <end position="185"/>
    </location>
</feature>
<name>A0AAE0L292_9CHLO</name>
<sequence>MGKPAKPAKLNIAKRAMLMKRPPPSDAEVMEREEEVKETKMAAIHPNDLRAGMTTAAPIMITRPKKPRITSKPPPAAMDTGVEMRSTDLHEAAAGAPPEMPGRPKKPRIIFKPPPAAMDTGVEMRFTDLHEAAADAPPEMPGRKIFKRIVAPPTLPEEAPEDDDDDDEQFSDGDNDGEESDDHGEEFDKQTAASAHDTLLDLLEWNLDGNLTQYSFRDLLCILKTNHPDEFSSLPDSFKTSIARFKDMHIPFHVVDLCRNGCVMFEKEFADLYKCPTCKAHRWEGGEQNAGGNDDTTGGSERRKAKCRFYHWHLKDLLQGRANIALGGQDRMGYPPPAA</sequence>
<feature type="region of interest" description="Disordered" evidence="1">
    <location>
        <begin position="18"/>
        <end position="80"/>
    </location>
</feature>
<organism evidence="2 3">
    <name type="scientific">Cymbomonas tetramitiformis</name>
    <dbReference type="NCBI Taxonomy" id="36881"/>
    <lineage>
        <taxon>Eukaryota</taxon>
        <taxon>Viridiplantae</taxon>
        <taxon>Chlorophyta</taxon>
        <taxon>Pyramimonadophyceae</taxon>
        <taxon>Pyramimonadales</taxon>
        <taxon>Pyramimonadaceae</taxon>
        <taxon>Cymbomonas</taxon>
    </lineage>
</organism>
<reference evidence="2 3" key="1">
    <citation type="journal article" date="2015" name="Genome Biol. Evol.">
        <title>Comparative Genomics of a Bacterivorous Green Alga Reveals Evolutionary Causalities and Consequences of Phago-Mixotrophic Mode of Nutrition.</title>
        <authorList>
            <person name="Burns J.A."/>
            <person name="Paasch A."/>
            <person name="Narechania A."/>
            <person name="Kim E."/>
        </authorList>
    </citation>
    <scope>NUCLEOTIDE SEQUENCE [LARGE SCALE GENOMIC DNA]</scope>
    <source>
        <strain evidence="2 3">PLY_AMNH</strain>
    </source>
</reference>
<dbReference type="EMBL" id="LGRX02010946">
    <property type="protein sequence ID" value="KAK3269446.1"/>
    <property type="molecule type" value="Genomic_DNA"/>
</dbReference>
<dbReference type="AlphaFoldDB" id="A0AAE0L292"/>
<comment type="caution">
    <text evidence="2">The sequence shown here is derived from an EMBL/GenBank/DDBJ whole genome shotgun (WGS) entry which is preliminary data.</text>
</comment>
<evidence type="ECO:0000313" key="3">
    <source>
        <dbReference type="Proteomes" id="UP001190700"/>
    </source>
</evidence>
<dbReference type="Proteomes" id="UP001190700">
    <property type="component" value="Unassembled WGS sequence"/>
</dbReference>
<gene>
    <name evidence="2" type="ORF">CYMTET_22112</name>
</gene>
<evidence type="ECO:0000256" key="1">
    <source>
        <dbReference type="SAM" id="MobiDB-lite"/>
    </source>
</evidence>
<protein>
    <submittedName>
        <fullName evidence="2">Uncharacterized protein</fullName>
    </submittedName>
</protein>
<feature type="region of interest" description="Disordered" evidence="1">
    <location>
        <begin position="154"/>
        <end position="189"/>
    </location>
</feature>